<dbReference type="Gene3D" id="2.70.98.10">
    <property type="match status" value="2"/>
</dbReference>
<name>A0AA39NGK6_ARMTA</name>
<dbReference type="Pfam" id="PF02884">
    <property type="entry name" value="Lyase_8_C"/>
    <property type="match status" value="1"/>
</dbReference>
<dbReference type="Pfam" id="PF08124">
    <property type="entry name" value="Lyase_8_N"/>
    <property type="match status" value="1"/>
</dbReference>
<dbReference type="PANTHER" id="PTHR38481:SF1">
    <property type="entry name" value="HYALURONATE LYASE"/>
    <property type="match status" value="1"/>
</dbReference>
<dbReference type="Gene3D" id="1.50.10.100">
    <property type="entry name" value="Chondroitin AC/alginate lyase"/>
    <property type="match status" value="1"/>
</dbReference>
<keyword evidence="2" id="KW-0732">Signal</keyword>
<gene>
    <name evidence="7" type="ORF">EV420DRAFT_1637297</name>
</gene>
<feature type="domain" description="Polysaccharide lyase family 8 central" evidence="4">
    <location>
        <begin position="361"/>
        <end position="414"/>
    </location>
</feature>
<dbReference type="InterPro" id="IPR012970">
    <property type="entry name" value="Lyase_8_alpha_N"/>
</dbReference>
<dbReference type="InterPro" id="IPR038970">
    <property type="entry name" value="Lyase_8"/>
</dbReference>
<keyword evidence="3" id="KW-0456">Lyase</keyword>
<dbReference type="InterPro" id="IPR003159">
    <property type="entry name" value="Lyase_8_central_dom"/>
</dbReference>
<protein>
    <submittedName>
        <fullName evidence="7">Galactose mutarotase-like domain-containing protein</fullName>
    </submittedName>
</protein>
<dbReference type="PANTHER" id="PTHR38481">
    <property type="entry name" value="HYALURONATE LYASE"/>
    <property type="match status" value="1"/>
</dbReference>
<dbReference type="InterPro" id="IPR011013">
    <property type="entry name" value="Gal_mutarotase_sf_dom"/>
</dbReference>
<dbReference type="Gene3D" id="2.60.220.10">
    <property type="entry name" value="Polysaccharide lyase family 8-like, C-terminal"/>
    <property type="match status" value="1"/>
</dbReference>
<organism evidence="7 8">
    <name type="scientific">Armillaria tabescens</name>
    <name type="common">Ringless honey mushroom</name>
    <name type="synonym">Agaricus tabescens</name>
    <dbReference type="NCBI Taxonomy" id="1929756"/>
    <lineage>
        <taxon>Eukaryota</taxon>
        <taxon>Fungi</taxon>
        <taxon>Dikarya</taxon>
        <taxon>Basidiomycota</taxon>
        <taxon>Agaricomycotina</taxon>
        <taxon>Agaricomycetes</taxon>
        <taxon>Agaricomycetidae</taxon>
        <taxon>Agaricales</taxon>
        <taxon>Marasmiineae</taxon>
        <taxon>Physalacriaceae</taxon>
        <taxon>Desarmillaria</taxon>
    </lineage>
</organism>
<evidence type="ECO:0000259" key="5">
    <source>
        <dbReference type="Pfam" id="PF02884"/>
    </source>
</evidence>
<dbReference type="RefSeq" id="XP_060336187.1">
    <property type="nucleotide sequence ID" value="XM_060476688.1"/>
</dbReference>
<dbReference type="Proteomes" id="UP001175211">
    <property type="component" value="Unassembled WGS sequence"/>
</dbReference>
<proteinExistence type="inferred from homology"/>
<dbReference type="InterPro" id="IPR008929">
    <property type="entry name" value="Chondroitin_lyas"/>
</dbReference>
<evidence type="ECO:0000256" key="3">
    <source>
        <dbReference type="ARBA" id="ARBA00023239"/>
    </source>
</evidence>
<sequence>MSGRSFGTFQKNAGYLTGANILDVARIGIDLGVRTANTTLISDAYARIHAELIVHYEVKSDGIREDGSFGQHGGLLYNGNYGKDYSNDVLQLEYAAAGTEFEANSDSKTAFEALIDGDKWMIYYNTLTASALGRFISFPVIDGQATSSILLNLTEVEVLGNLWSSNILTSFSQSLSTNVTHANAGNLSGNRMFYANDYMVHRGSNYMSTVKMVSTRTLTSECVNSQNPLGFHLSDGALYTYIQGDEYEDISVAWDWQLIPGITVNYNVTPLNCGNTGYTGVQSFVGGVSDGNIGIAAMRYTNPYDRSLSWQKAWFFLHDDVQHIMISNVSSNNNAPIYSVLDQKRHYGPIIVDTIQRSSQSTTLFVDIGEKTGNWSSIGTSTQPPATVDLFAAWLQHDSTVNTSFSYTAFPGISLESFLQKGQHFSLQSVQNDAHASALYDQAHQTIMAVFWDAAGGSVNLNVSGPLYNASRVLTISVTGNIALLYDERPGNISVSDPSQTLDTVDVAFTFSGQTVVEKKTTISFPTNHFSCSSASQQL</sequence>
<dbReference type="InterPro" id="IPR004103">
    <property type="entry name" value="Lyase_8_C"/>
</dbReference>
<evidence type="ECO:0000313" key="8">
    <source>
        <dbReference type="Proteomes" id="UP001175211"/>
    </source>
</evidence>
<dbReference type="GO" id="GO:0030246">
    <property type="term" value="F:carbohydrate binding"/>
    <property type="evidence" value="ECO:0007669"/>
    <property type="project" value="InterPro"/>
</dbReference>
<dbReference type="Pfam" id="PF02278">
    <property type="entry name" value="Lyase_8"/>
    <property type="match status" value="2"/>
</dbReference>
<dbReference type="SUPFAM" id="SSF48230">
    <property type="entry name" value="Chondroitin AC/alginate lyase"/>
    <property type="match status" value="1"/>
</dbReference>
<evidence type="ECO:0000256" key="1">
    <source>
        <dbReference type="ARBA" id="ARBA00006699"/>
    </source>
</evidence>
<dbReference type="SUPFAM" id="SSF49863">
    <property type="entry name" value="Hyaluronate lyase-like, C-terminal domain"/>
    <property type="match status" value="1"/>
</dbReference>
<comment type="caution">
    <text evidence="7">The sequence shown here is derived from an EMBL/GenBank/DDBJ whole genome shotgun (WGS) entry which is preliminary data.</text>
</comment>
<dbReference type="InterPro" id="IPR011071">
    <property type="entry name" value="Lyase_8-like_C"/>
</dbReference>
<feature type="domain" description="Polysaccharide lyase family 8 C-terminal" evidence="5">
    <location>
        <begin position="430"/>
        <end position="506"/>
    </location>
</feature>
<feature type="domain" description="Polysaccharide lyase 8 N-terminal alpha-helical" evidence="6">
    <location>
        <begin position="10"/>
        <end position="144"/>
    </location>
</feature>
<dbReference type="GO" id="GO:0016837">
    <property type="term" value="F:carbon-oxygen lyase activity, acting on polysaccharides"/>
    <property type="evidence" value="ECO:0007669"/>
    <property type="project" value="UniProtKB-ARBA"/>
</dbReference>
<dbReference type="GO" id="GO:0005975">
    <property type="term" value="P:carbohydrate metabolic process"/>
    <property type="evidence" value="ECO:0007669"/>
    <property type="project" value="InterPro"/>
</dbReference>
<dbReference type="SUPFAM" id="SSF74650">
    <property type="entry name" value="Galactose mutarotase-like"/>
    <property type="match status" value="1"/>
</dbReference>
<evidence type="ECO:0000259" key="4">
    <source>
        <dbReference type="Pfam" id="PF02278"/>
    </source>
</evidence>
<comment type="similarity">
    <text evidence="1">Belongs to the polysaccharide lyase 8 family.</text>
</comment>
<dbReference type="GO" id="GO:0005576">
    <property type="term" value="C:extracellular region"/>
    <property type="evidence" value="ECO:0007669"/>
    <property type="project" value="InterPro"/>
</dbReference>
<keyword evidence="8" id="KW-1185">Reference proteome</keyword>
<dbReference type="EMBL" id="JAUEPS010000005">
    <property type="protein sequence ID" value="KAK0465139.1"/>
    <property type="molecule type" value="Genomic_DNA"/>
</dbReference>
<evidence type="ECO:0000256" key="2">
    <source>
        <dbReference type="ARBA" id="ARBA00022729"/>
    </source>
</evidence>
<dbReference type="InterPro" id="IPR014718">
    <property type="entry name" value="GH-type_carb-bd"/>
</dbReference>
<feature type="domain" description="Polysaccharide lyase family 8 central" evidence="4">
    <location>
        <begin position="190"/>
        <end position="356"/>
    </location>
</feature>
<reference evidence="7" key="1">
    <citation type="submission" date="2023-06" db="EMBL/GenBank/DDBJ databases">
        <authorList>
            <consortium name="Lawrence Berkeley National Laboratory"/>
            <person name="Ahrendt S."/>
            <person name="Sahu N."/>
            <person name="Indic B."/>
            <person name="Wong-Bajracharya J."/>
            <person name="Merenyi Z."/>
            <person name="Ke H.-M."/>
            <person name="Monk M."/>
            <person name="Kocsube S."/>
            <person name="Drula E."/>
            <person name="Lipzen A."/>
            <person name="Balint B."/>
            <person name="Henrissat B."/>
            <person name="Andreopoulos B."/>
            <person name="Martin F.M."/>
            <person name="Harder C.B."/>
            <person name="Rigling D."/>
            <person name="Ford K.L."/>
            <person name="Foster G.D."/>
            <person name="Pangilinan J."/>
            <person name="Papanicolaou A."/>
            <person name="Barry K."/>
            <person name="LaButti K."/>
            <person name="Viragh M."/>
            <person name="Koriabine M."/>
            <person name="Yan M."/>
            <person name="Riley R."/>
            <person name="Champramary S."/>
            <person name="Plett K.L."/>
            <person name="Tsai I.J."/>
            <person name="Slot J."/>
            <person name="Sipos G."/>
            <person name="Plett J."/>
            <person name="Nagy L.G."/>
            <person name="Grigoriev I.V."/>
        </authorList>
    </citation>
    <scope>NUCLEOTIDE SEQUENCE</scope>
    <source>
        <strain evidence="7">CCBAS 213</strain>
    </source>
</reference>
<dbReference type="AlphaFoldDB" id="A0AA39NGK6"/>
<dbReference type="GeneID" id="85360236"/>
<accession>A0AA39NGK6</accession>
<evidence type="ECO:0000259" key="6">
    <source>
        <dbReference type="Pfam" id="PF08124"/>
    </source>
</evidence>
<evidence type="ECO:0000313" key="7">
    <source>
        <dbReference type="EMBL" id="KAK0465139.1"/>
    </source>
</evidence>